<evidence type="ECO:0000313" key="24">
    <source>
        <dbReference type="EMBL" id="RNA40029.1"/>
    </source>
</evidence>
<dbReference type="InterPro" id="IPR005956">
    <property type="entry name" value="4OHPhenylPyrv_dOase"/>
</dbReference>
<evidence type="ECO:0000256" key="10">
    <source>
        <dbReference type="ARBA" id="ARBA00022737"/>
    </source>
</evidence>
<keyword evidence="17" id="KW-0472">Membrane</keyword>
<evidence type="ECO:0000256" key="18">
    <source>
        <dbReference type="ARBA" id="ARBA00023232"/>
    </source>
</evidence>
<keyword evidence="9 22" id="KW-0479">Metal-binding</keyword>
<keyword evidence="16" id="KW-0333">Golgi apparatus</keyword>
<dbReference type="PANTHER" id="PTHR11959:SF1">
    <property type="entry name" value="4-HYDROXYPHENYLPYRUVATE DIOXYGENASE"/>
    <property type="match status" value="1"/>
</dbReference>
<evidence type="ECO:0000256" key="3">
    <source>
        <dbReference type="ARBA" id="ARBA00004496"/>
    </source>
</evidence>
<dbReference type="PANTHER" id="PTHR11959">
    <property type="entry name" value="4-HYDROXYPHENYLPYRUVATE DIOXYGENASE"/>
    <property type="match status" value="1"/>
</dbReference>
<proteinExistence type="inferred from homology"/>
<dbReference type="InterPro" id="IPR037523">
    <property type="entry name" value="VOC_core"/>
</dbReference>
<evidence type="ECO:0000256" key="15">
    <source>
        <dbReference type="ARBA" id="ARBA00023004"/>
    </source>
</evidence>
<dbReference type="InterPro" id="IPR004360">
    <property type="entry name" value="Glyas_Fos-R_dOase_dom"/>
</dbReference>
<keyword evidence="25" id="KW-1185">Reference proteome</keyword>
<feature type="binding site" evidence="22">
    <location>
        <position position="185"/>
    </location>
    <ligand>
        <name>Fe cation</name>
        <dbReference type="ChEBI" id="CHEBI:24875"/>
    </ligand>
</feature>
<dbReference type="Gene3D" id="3.10.180.10">
    <property type="entry name" value="2,3-Dihydroxybiphenyl 1,2-Dioxygenase, domain 1"/>
    <property type="match status" value="2"/>
</dbReference>
<keyword evidence="24" id="KW-0670">Pyruvate</keyword>
<dbReference type="Pfam" id="PF00903">
    <property type="entry name" value="Glyoxalase"/>
    <property type="match status" value="1"/>
</dbReference>
<evidence type="ECO:0000256" key="12">
    <source>
        <dbReference type="ARBA" id="ARBA00022878"/>
    </source>
</evidence>
<comment type="similarity">
    <text evidence="5 21">Belongs to the 4HPPD family.</text>
</comment>
<evidence type="ECO:0000256" key="14">
    <source>
        <dbReference type="ARBA" id="ARBA00023002"/>
    </source>
</evidence>
<evidence type="ECO:0000256" key="16">
    <source>
        <dbReference type="ARBA" id="ARBA00023034"/>
    </source>
</evidence>
<name>A0A3M7SWH2_BRAPC</name>
<evidence type="ECO:0000256" key="17">
    <source>
        <dbReference type="ARBA" id="ARBA00023136"/>
    </source>
</evidence>
<protein>
    <recommendedName>
        <fullName evidence="7 21">4-hydroxyphenylpyruvate dioxygenase</fullName>
    </recommendedName>
</protein>
<dbReference type="PIRSF" id="PIRSF009283">
    <property type="entry name" value="HPP_dOase"/>
    <property type="match status" value="1"/>
</dbReference>
<dbReference type="CDD" id="cd08342">
    <property type="entry name" value="HPPD_N_like"/>
    <property type="match status" value="1"/>
</dbReference>
<dbReference type="InterPro" id="IPR041736">
    <property type="entry name" value="4OHPhenylPyrv_dOase_N"/>
</dbReference>
<evidence type="ECO:0000256" key="1">
    <source>
        <dbReference type="ARBA" id="ARBA00004395"/>
    </source>
</evidence>
<accession>A0A3M7SWH2</accession>
<keyword evidence="10" id="KW-0677">Repeat</keyword>
<feature type="domain" description="VOC" evidence="23">
    <location>
        <begin position="182"/>
        <end position="340"/>
    </location>
</feature>
<evidence type="ECO:0000256" key="6">
    <source>
        <dbReference type="ARBA" id="ARBA00011738"/>
    </source>
</evidence>
<dbReference type="EMBL" id="REGN01000684">
    <property type="protein sequence ID" value="RNA40029.1"/>
    <property type="molecule type" value="Genomic_DNA"/>
</dbReference>
<evidence type="ECO:0000256" key="22">
    <source>
        <dbReference type="PIRSR" id="PIRSR009283-1"/>
    </source>
</evidence>
<feature type="binding site" evidence="22">
    <location>
        <position position="268"/>
    </location>
    <ligand>
        <name>Fe cation</name>
        <dbReference type="ChEBI" id="CHEBI:24875"/>
    </ligand>
</feature>
<evidence type="ECO:0000256" key="8">
    <source>
        <dbReference type="ARBA" id="ARBA00022490"/>
    </source>
</evidence>
<keyword evidence="13 24" id="KW-0223">Dioxygenase</keyword>
<dbReference type="SUPFAM" id="SSF54593">
    <property type="entry name" value="Glyoxalase/Bleomycin resistance protein/Dihydroxybiphenyl dioxygenase"/>
    <property type="match status" value="1"/>
</dbReference>
<dbReference type="GO" id="GO:0006572">
    <property type="term" value="P:L-tyrosine catabolic process"/>
    <property type="evidence" value="ECO:0007669"/>
    <property type="project" value="UniProtKB-KW"/>
</dbReference>
<dbReference type="CDD" id="cd07250">
    <property type="entry name" value="HPPD_C_like"/>
    <property type="match status" value="1"/>
</dbReference>
<dbReference type="PROSITE" id="PS51819">
    <property type="entry name" value="VOC"/>
    <property type="match status" value="2"/>
</dbReference>
<keyword evidence="15 22" id="KW-0408">Iron</keyword>
<dbReference type="InterPro" id="IPR029068">
    <property type="entry name" value="Glyas_Bleomycin-R_OHBP_Dase"/>
</dbReference>
<dbReference type="Proteomes" id="UP000276133">
    <property type="component" value="Unassembled WGS sequence"/>
</dbReference>
<comment type="cofactor">
    <cofactor evidence="22">
        <name>Fe cation</name>
        <dbReference type="ChEBI" id="CHEBI:24875"/>
    </cofactor>
    <text evidence="22">Binds 1 Fe cation per subunit.</text>
</comment>
<keyword evidence="11" id="KW-0256">Endoplasmic reticulum</keyword>
<comment type="subcellular location">
    <subcellularLocation>
        <location evidence="3">Cytoplasm</location>
    </subcellularLocation>
    <subcellularLocation>
        <location evidence="2">Endoplasmic reticulum membrane</location>
        <topology evidence="2">Peripheral membrane protein</topology>
    </subcellularLocation>
    <subcellularLocation>
        <location evidence="1">Golgi apparatus membrane</location>
        <topology evidence="1">Peripheral membrane protein</topology>
    </subcellularLocation>
</comment>
<evidence type="ECO:0000256" key="4">
    <source>
        <dbReference type="ARBA" id="ARBA00005162"/>
    </source>
</evidence>
<dbReference type="OrthoDB" id="414569at2759"/>
<organism evidence="24 25">
    <name type="scientific">Brachionus plicatilis</name>
    <name type="common">Marine rotifer</name>
    <name type="synonym">Brachionus muelleri</name>
    <dbReference type="NCBI Taxonomy" id="10195"/>
    <lineage>
        <taxon>Eukaryota</taxon>
        <taxon>Metazoa</taxon>
        <taxon>Spiralia</taxon>
        <taxon>Gnathifera</taxon>
        <taxon>Rotifera</taxon>
        <taxon>Eurotatoria</taxon>
        <taxon>Monogononta</taxon>
        <taxon>Pseudotrocha</taxon>
        <taxon>Ploima</taxon>
        <taxon>Brachionidae</taxon>
        <taxon>Brachionus</taxon>
    </lineage>
</organism>
<comment type="subunit">
    <text evidence="6">Homodimer.</text>
</comment>
<keyword evidence="8" id="KW-0963">Cytoplasm</keyword>
<keyword evidence="14 24" id="KW-0560">Oxidoreductase</keyword>
<feature type="domain" description="VOC" evidence="23">
    <location>
        <begin position="20"/>
        <end position="151"/>
    </location>
</feature>
<sequence length="383" mass="43497">MQNGYNTDKGPKPEKGAFLSFDHLTFLVGNAKQAAGWYCTRFGFKHFLYQGLETGERNIVKHVVKKNDIIFVFQSALNPDNKEIGDMLTRHGDHVKDIAFSVVDLDGIMAKAKENGAIVVKDICEKKDENGSVRMATVKTYGDVTHTLVERGNYKGEFLPGFKPHFFADPLDTLLPDPELLFIDHIVGNQPDDAMLPATQWYEKVLEFHRFWSVDDSIIHTEFSSLRSIVVTNYDETIKMPINEPAAGKRKSQIQEYVDYNGGAGVQHIALRSNDIIKSIEKLRARGLEFLKAPSTYYDHLREKLKGSKVKILEDLSMLQKHNILVDFDDDGYLLQIFSRPVQDRPTLFIEIIQRNNHNGFGAGNFKTLFESIEAEQAERGNL</sequence>
<evidence type="ECO:0000256" key="5">
    <source>
        <dbReference type="ARBA" id="ARBA00005877"/>
    </source>
</evidence>
<dbReference type="FunFam" id="3.10.180.10:FF:000022">
    <property type="entry name" value="4-hydroxyphenylpyruvate dioxygenase"/>
    <property type="match status" value="1"/>
</dbReference>
<comment type="catalytic activity">
    <reaction evidence="20">
        <text>3-(4-hydroxyphenyl)pyruvate + O2 = homogentisate + CO2</text>
        <dbReference type="Rhea" id="RHEA:16189"/>
        <dbReference type="ChEBI" id="CHEBI:15379"/>
        <dbReference type="ChEBI" id="CHEBI:16169"/>
        <dbReference type="ChEBI" id="CHEBI:16526"/>
        <dbReference type="ChEBI" id="CHEBI:36242"/>
        <dbReference type="EC" id="1.13.11.27"/>
    </reaction>
    <physiologicalReaction direction="left-to-right" evidence="20">
        <dbReference type="Rhea" id="RHEA:16190"/>
    </physiologicalReaction>
</comment>
<evidence type="ECO:0000256" key="2">
    <source>
        <dbReference type="ARBA" id="ARBA00004406"/>
    </source>
</evidence>
<evidence type="ECO:0000256" key="21">
    <source>
        <dbReference type="PIRNR" id="PIRNR009283"/>
    </source>
</evidence>
<reference evidence="24 25" key="1">
    <citation type="journal article" date="2018" name="Sci. Rep.">
        <title>Genomic signatures of local adaptation to the degree of environmental predictability in rotifers.</title>
        <authorList>
            <person name="Franch-Gras L."/>
            <person name="Hahn C."/>
            <person name="Garcia-Roger E.M."/>
            <person name="Carmona M.J."/>
            <person name="Serra M."/>
            <person name="Gomez A."/>
        </authorList>
    </citation>
    <scope>NUCLEOTIDE SEQUENCE [LARGE SCALE GENOMIC DNA]</scope>
    <source>
        <strain evidence="24">HYR1</strain>
    </source>
</reference>
<evidence type="ECO:0000259" key="23">
    <source>
        <dbReference type="PROSITE" id="PS51819"/>
    </source>
</evidence>
<evidence type="ECO:0000256" key="19">
    <source>
        <dbReference type="ARBA" id="ARBA00033727"/>
    </source>
</evidence>
<evidence type="ECO:0000313" key="25">
    <source>
        <dbReference type="Proteomes" id="UP000276133"/>
    </source>
</evidence>
<dbReference type="GO" id="GO:0003868">
    <property type="term" value="F:4-hydroxyphenylpyruvate dioxygenase activity"/>
    <property type="evidence" value="ECO:0007669"/>
    <property type="project" value="UniProtKB-EC"/>
</dbReference>
<dbReference type="NCBIfam" id="TIGR01263">
    <property type="entry name" value="4HPPD"/>
    <property type="match status" value="1"/>
</dbReference>
<keyword evidence="18" id="KW-0585">Phenylalanine catabolism</keyword>
<feature type="binding site" evidence="22">
    <location>
        <position position="351"/>
    </location>
    <ligand>
        <name>Fe cation</name>
        <dbReference type="ChEBI" id="CHEBI:24875"/>
    </ligand>
</feature>
<comment type="function">
    <text evidence="19">Catalyzes the conversion of 4-hydroxyphenylpyruvic acid to homogentisic acid, one of the steps in tyrosine catabolism.</text>
</comment>
<evidence type="ECO:0000256" key="9">
    <source>
        <dbReference type="ARBA" id="ARBA00022723"/>
    </source>
</evidence>
<evidence type="ECO:0000256" key="7">
    <source>
        <dbReference type="ARBA" id="ARBA00018452"/>
    </source>
</evidence>
<dbReference type="GO" id="GO:0042803">
    <property type="term" value="F:protein homodimerization activity"/>
    <property type="evidence" value="ECO:0007669"/>
    <property type="project" value="UniProtKB-ARBA"/>
</dbReference>
<dbReference type="GO" id="GO:0000139">
    <property type="term" value="C:Golgi membrane"/>
    <property type="evidence" value="ECO:0007669"/>
    <property type="project" value="UniProtKB-SubCell"/>
</dbReference>
<dbReference type="GO" id="GO:0006559">
    <property type="term" value="P:L-phenylalanine catabolic process"/>
    <property type="evidence" value="ECO:0007669"/>
    <property type="project" value="UniProtKB-KW"/>
</dbReference>
<comment type="caution">
    <text evidence="24">The sequence shown here is derived from an EMBL/GenBank/DDBJ whole genome shotgun (WGS) entry which is preliminary data.</text>
</comment>
<dbReference type="GO" id="GO:0046872">
    <property type="term" value="F:metal ion binding"/>
    <property type="evidence" value="ECO:0007669"/>
    <property type="project" value="UniProtKB-KW"/>
</dbReference>
<dbReference type="InterPro" id="IPR041735">
    <property type="entry name" value="4OHPhenylPyrv_dOase_C"/>
</dbReference>
<evidence type="ECO:0000256" key="13">
    <source>
        <dbReference type="ARBA" id="ARBA00022964"/>
    </source>
</evidence>
<comment type="pathway">
    <text evidence="4">Amino-acid degradation; L-phenylalanine degradation; acetoacetate and fumarate from L-phenylalanine: step 3/6.</text>
</comment>
<keyword evidence="12" id="KW-0828">Tyrosine catabolism</keyword>
<dbReference type="GO" id="GO:0005789">
    <property type="term" value="C:endoplasmic reticulum membrane"/>
    <property type="evidence" value="ECO:0007669"/>
    <property type="project" value="UniProtKB-SubCell"/>
</dbReference>
<evidence type="ECO:0000256" key="11">
    <source>
        <dbReference type="ARBA" id="ARBA00022824"/>
    </source>
</evidence>
<dbReference type="AlphaFoldDB" id="A0A3M7SWH2"/>
<evidence type="ECO:0000256" key="20">
    <source>
        <dbReference type="ARBA" id="ARBA00048047"/>
    </source>
</evidence>
<dbReference type="STRING" id="10195.A0A3M7SWH2"/>
<gene>
    <name evidence="24" type="ORF">BpHYR1_028999</name>
</gene>